<evidence type="ECO:0000313" key="13">
    <source>
        <dbReference type="Proteomes" id="UP000295157"/>
    </source>
</evidence>
<gene>
    <name evidence="12" type="ORF">E1267_07810</name>
</gene>
<feature type="transmembrane region" description="Helical" evidence="9">
    <location>
        <begin position="171"/>
        <end position="195"/>
    </location>
</feature>
<evidence type="ECO:0000256" key="5">
    <source>
        <dbReference type="ARBA" id="ARBA00022741"/>
    </source>
</evidence>
<evidence type="ECO:0000256" key="2">
    <source>
        <dbReference type="ARBA" id="ARBA00012438"/>
    </source>
</evidence>
<evidence type="ECO:0000256" key="8">
    <source>
        <dbReference type="ARBA" id="ARBA00023012"/>
    </source>
</evidence>
<keyword evidence="9" id="KW-0812">Transmembrane</keyword>
<dbReference type="InterPro" id="IPR036890">
    <property type="entry name" value="HATPase_C_sf"/>
</dbReference>
<dbReference type="AlphaFoldDB" id="A0A4R4NNU0"/>
<feature type="domain" description="Putative sensor" evidence="11">
    <location>
        <begin position="32"/>
        <end position="204"/>
    </location>
</feature>
<name>A0A4R4NNU0_9ACTN</name>
<keyword evidence="8" id="KW-0902">Two-component regulatory system</keyword>
<evidence type="ECO:0000256" key="3">
    <source>
        <dbReference type="ARBA" id="ARBA00022553"/>
    </source>
</evidence>
<evidence type="ECO:0000259" key="11">
    <source>
        <dbReference type="Pfam" id="PF13796"/>
    </source>
</evidence>
<keyword evidence="3" id="KW-0597">Phosphoprotein</keyword>
<proteinExistence type="predicted"/>
<evidence type="ECO:0000256" key="6">
    <source>
        <dbReference type="ARBA" id="ARBA00022777"/>
    </source>
</evidence>
<dbReference type="RefSeq" id="WP_132331265.1">
    <property type="nucleotide sequence ID" value="NZ_SMJZ01000018.1"/>
</dbReference>
<dbReference type="OrthoDB" id="5241729at2"/>
<dbReference type="InterPro" id="IPR011712">
    <property type="entry name" value="Sig_transdc_His_kin_sub3_dim/P"/>
</dbReference>
<dbReference type="Gene3D" id="3.30.565.10">
    <property type="entry name" value="Histidine kinase-like ATPase, C-terminal domain"/>
    <property type="match status" value="1"/>
</dbReference>
<dbReference type="EMBL" id="SMJZ01000018">
    <property type="protein sequence ID" value="TDC09377.1"/>
    <property type="molecule type" value="Genomic_DNA"/>
</dbReference>
<dbReference type="GO" id="GO:0016020">
    <property type="term" value="C:membrane"/>
    <property type="evidence" value="ECO:0007669"/>
    <property type="project" value="InterPro"/>
</dbReference>
<evidence type="ECO:0000259" key="10">
    <source>
        <dbReference type="Pfam" id="PF07730"/>
    </source>
</evidence>
<dbReference type="EC" id="2.7.13.3" evidence="2"/>
<reference evidence="12 13" key="1">
    <citation type="submission" date="2019-02" db="EMBL/GenBank/DDBJ databases">
        <title>Draft genome sequences of novel Actinobacteria.</title>
        <authorList>
            <person name="Sahin N."/>
            <person name="Ay H."/>
            <person name="Saygin H."/>
        </authorList>
    </citation>
    <scope>NUCLEOTIDE SEQUENCE [LARGE SCALE GENOMIC DNA]</scope>
    <source>
        <strain evidence="12 13">KC201</strain>
    </source>
</reference>
<feature type="transmembrane region" description="Helical" evidence="9">
    <location>
        <begin position="113"/>
        <end position="133"/>
    </location>
</feature>
<comment type="caution">
    <text evidence="12">The sequence shown here is derived from an EMBL/GenBank/DDBJ whole genome shotgun (WGS) entry which is preliminary data.</text>
</comment>
<keyword evidence="6 12" id="KW-0418">Kinase</keyword>
<dbReference type="PANTHER" id="PTHR24421:SF10">
    <property type="entry name" value="NITRATE_NITRITE SENSOR PROTEIN NARQ"/>
    <property type="match status" value="1"/>
</dbReference>
<keyword evidence="5" id="KW-0547">Nucleotide-binding</keyword>
<protein>
    <recommendedName>
        <fullName evidence="2">histidine kinase</fullName>
        <ecNumber evidence="2">2.7.13.3</ecNumber>
    </recommendedName>
</protein>
<feature type="domain" description="Signal transduction histidine kinase subgroup 3 dimerisation and phosphoacceptor" evidence="10">
    <location>
        <begin position="233"/>
        <end position="299"/>
    </location>
</feature>
<dbReference type="Pfam" id="PF13796">
    <property type="entry name" value="Sensor"/>
    <property type="match status" value="1"/>
</dbReference>
<keyword evidence="13" id="KW-1185">Reference proteome</keyword>
<feature type="non-terminal residue" evidence="12">
    <location>
        <position position="381"/>
    </location>
</feature>
<dbReference type="SUPFAM" id="SSF55874">
    <property type="entry name" value="ATPase domain of HSP90 chaperone/DNA topoisomerase II/histidine kinase"/>
    <property type="match status" value="1"/>
</dbReference>
<comment type="catalytic activity">
    <reaction evidence="1">
        <text>ATP + protein L-histidine = ADP + protein N-phospho-L-histidine.</text>
        <dbReference type="EC" id="2.7.13.3"/>
    </reaction>
</comment>
<dbReference type="Pfam" id="PF07730">
    <property type="entry name" value="HisKA_3"/>
    <property type="match status" value="1"/>
</dbReference>
<dbReference type="InterPro" id="IPR050482">
    <property type="entry name" value="Sensor_HK_TwoCompSys"/>
</dbReference>
<dbReference type="PANTHER" id="PTHR24421">
    <property type="entry name" value="NITRATE/NITRITE SENSOR PROTEIN NARX-RELATED"/>
    <property type="match status" value="1"/>
</dbReference>
<keyword evidence="9" id="KW-1133">Transmembrane helix</keyword>
<accession>A0A4R4NNU0</accession>
<dbReference type="GO" id="GO:0046983">
    <property type="term" value="F:protein dimerization activity"/>
    <property type="evidence" value="ECO:0007669"/>
    <property type="project" value="InterPro"/>
</dbReference>
<keyword evidence="7" id="KW-0067">ATP-binding</keyword>
<evidence type="ECO:0000313" key="12">
    <source>
        <dbReference type="EMBL" id="TDC09377.1"/>
    </source>
</evidence>
<organism evidence="12 13">
    <name type="scientific">Nonomuraea longispora</name>
    <dbReference type="NCBI Taxonomy" id="1848320"/>
    <lineage>
        <taxon>Bacteria</taxon>
        <taxon>Bacillati</taxon>
        <taxon>Actinomycetota</taxon>
        <taxon>Actinomycetes</taxon>
        <taxon>Streptosporangiales</taxon>
        <taxon>Streptosporangiaceae</taxon>
        <taxon>Nonomuraea</taxon>
    </lineage>
</organism>
<keyword evidence="9" id="KW-0472">Membrane</keyword>
<sequence length="381" mass="40841">MPTRVAGNRRKSIRRWDMFARGRTTLDALERLIGGMGTGVLAMLSLMLLGATALMSLVGVGLLMAPAALRALRAVANRERSRLGDWGQGFVSPEPVPDGLRAALADRTVRRELAWVATHASFGVFLGILSTTLPVKAVQDVTFWAWWRLVPPEEASDAGLGLWTVDDGPSALAIALVAPVWIALAMIFSPLMAWLQAWPGRRLLALDADADLGVRVAHLTATRSAALDAHATELRRIERSLHDGTQNRLVAVNVLVGAARRAVARNPAAAEDILGQAQDAAEQALTELRGVVRSILPPVLAERSLADALDGLVTTFPLPCTIEADIPVRCAMSVEATAYFVVAEALTNIAKHSGARRASVRVRRHDDRLQVEVIDDGKGGA</sequence>
<dbReference type="Gene3D" id="1.20.5.1930">
    <property type="match status" value="1"/>
</dbReference>
<dbReference type="InterPro" id="IPR025828">
    <property type="entry name" value="Put_sensor_dom"/>
</dbReference>
<dbReference type="GO" id="GO:0005524">
    <property type="term" value="F:ATP binding"/>
    <property type="evidence" value="ECO:0007669"/>
    <property type="project" value="UniProtKB-KW"/>
</dbReference>
<dbReference type="GO" id="GO:0000155">
    <property type="term" value="F:phosphorelay sensor kinase activity"/>
    <property type="evidence" value="ECO:0007669"/>
    <property type="project" value="InterPro"/>
</dbReference>
<dbReference type="Proteomes" id="UP000295157">
    <property type="component" value="Unassembled WGS sequence"/>
</dbReference>
<keyword evidence="4" id="KW-0808">Transferase</keyword>
<evidence type="ECO:0000256" key="7">
    <source>
        <dbReference type="ARBA" id="ARBA00022840"/>
    </source>
</evidence>
<evidence type="ECO:0000256" key="4">
    <source>
        <dbReference type="ARBA" id="ARBA00022679"/>
    </source>
</evidence>
<evidence type="ECO:0000256" key="1">
    <source>
        <dbReference type="ARBA" id="ARBA00000085"/>
    </source>
</evidence>
<evidence type="ECO:0000256" key="9">
    <source>
        <dbReference type="SAM" id="Phobius"/>
    </source>
</evidence>